<dbReference type="AlphaFoldDB" id="A0A1I6HMQ6"/>
<feature type="chain" id="PRO_5011499437" evidence="4">
    <location>
        <begin position="20"/>
        <end position="428"/>
    </location>
</feature>
<dbReference type="PANTHER" id="PTHR47763">
    <property type="entry name" value="ALPHA-PROTEIN KINASE VWKA"/>
    <property type="match status" value="1"/>
</dbReference>
<dbReference type="Proteomes" id="UP000199658">
    <property type="component" value="Unassembled WGS sequence"/>
</dbReference>
<feature type="domain" description="VWFA" evidence="5">
    <location>
        <begin position="201"/>
        <end position="397"/>
    </location>
</feature>
<keyword evidence="3 4" id="KW-0732">Signal</keyword>
<organism evidence="6 7">
    <name type="scientific">Litoreibacter janthinus</name>
    <dbReference type="NCBI Taxonomy" id="670154"/>
    <lineage>
        <taxon>Bacteria</taxon>
        <taxon>Pseudomonadati</taxon>
        <taxon>Pseudomonadota</taxon>
        <taxon>Alphaproteobacteria</taxon>
        <taxon>Rhodobacterales</taxon>
        <taxon>Roseobacteraceae</taxon>
        <taxon>Litoreibacter</taxon>
    </lineage>
</organism>
<dbReference type="CDD" id="cd00198">
    <property type="entry name" value="vWFA"/>
    <property type="match status" value="1"/>
</dbReference>
<evidence type="ECO:0000256" key="4">
    <source>
        <dbReference type="SAM" id="SignalP"/>
    </source>
</evidence>
<dbReference type="InterPro" id="IPR036465">
    <property type="entry name" value="vWFA_dom_sf"/>
</dbReference>
<dbReference type="RefSeq" id="WP_175500708.1">
    <property type="nucleotide sequence ID" value="NZ_FOYO01000001.1"/>
</dbReference>
<evidence type="ECO:0000256" key="1">
    <source>
        <dbReference type="ARBA" id="ARBA00004613"/>
    </source>
</evidence>
<evidence type="ECO:0000313" key="6">
    <source>
        <dbReference type="EMBL" id="SFR55704.1"/>
    </source>
</evidence>
<reference evidence="7" key="1">
    <citation type="submission" date="2016-10" db="EMBL/GenBank/DDBJ databases">
        <authorList>
            <person name="Varghese N."/>
            <person name="Submissions S."/>
        </authorList>
    </citation>
    <scope>NUCLEOTIDE SEQUENCE [LARGE SCALE GENOMIC DNA]</scope>
    <source>
        <strain evidence="7">DSM 26921</strain>
    </source>
</reference>
<evidence type="ECO:0000313" key="7">
    <source>
        <dbReference type="Proteomes" id="UP000199658"/>
    </source>
</evidence>
<gene>
    <name evidence="6" type="ORF">SAMN04488002_3173</name>
</gene>
<dbReference type="SUPFAM" id="SSF53300">
    <property type="entry name" value="vWA-like"/>
    <property type="match status" value="1"/>
</dbReference>
<evidence type="ECO:0000256" key="2">
    <source>
        <dbReference type="ARBA" id="ARBA00022525"/>
    </source>
</evidence>
<keyword evidence="7" id="KW-1185">Reference proteome</keyword>
<dbReference type="Gene3D" id="3.40.50.410">
    <property type="entry name" value="von Willebrand factor, type A domain"/>
    <property type="match status" value="1"/>
</dbReference>
<protein>
    <submittedName>
        <fullName evidence="6">von Willebrand factor type A domain-containing protein</fullName>
    </submittedName>
</protein>
<dbReference type="SMART" id="SM00327">
    <property type="entry name" value="VWA"/>
    <property type="match status" value="1"/>
</dbReference>
<dbReference type="PANTHER" id="PTHR47763:SF1">
    <property type="entry name" value="DUF659 DOMAIN-CONTAINING PROTEIN"/>
    <property type="match status" value="1"/>
</dbReference>
<dbReference type="EMBL" id="FOYO01000001">
    <property type="protein sequence ID" value="SFR55704.1"/>
    <property type="molecule type" value="Genomic_DNA"/>
</dbReference>
<dbReference type="GO" id="GO:0004674">
    <property type="term" value="F:protein serine/threonine kinase activity"/>
    <property type="evidence" value="ECO:0007669"/>
    <property type="project" value="TreeGrafter"/>
</dbReference>
<dbReference type="InterPro" id="IPR052969">
    <property type="entry name" value="Thr-specific_kinase-like"/>
</dbReference>
<dbReference type="Pfam" id="PF25106">
    <property type="entry name" value="VWA_4"/>
    <property type="match status" value="1"/>
</dbReference>
<evidence type="ECO:0000259" key="5">
    <source>
        <dbReference type="PROSITE" id="PS50234"/>
    </source>
</evidence>
<keyword evidence="2" id="KW-0964">Secreted</keyword>
<comment type="subcellular location">
    <subcellularLocation>
        <location evidence="1">Secreted</location>
    </subcellularLocation>
</comment>
<evidence type="ECO:0000256" key="3">
    <source>
        <dbReference type="ARBA" id="ARBA00022729"/>
    </source>
</evidence>
<dbReference type="STRING" id="670154.SAMN04488002_3173"/>
<proteinExistence type="predicted"/>
<dbReference type="InterPro" id="IPR056861">
    <property type="entry name" value="HMCN1-like_VWA"/>
</dbReference>
<dbReference type="PROSITE" id="PS50234">
    <property type="entry name" value="VWFA"/>
    <property type="match status" value="1"/>
</dbReference>
<accession>A0A1I6HMQ6</accession>
<dbReference type="PROSITE" id="PS51257">
    <property type="entry name" value="PROKAR_LIPOPROTEIN"/>
    <property type="match status" value="1"/>
</dbReference>
<dbReference type="GO" id="GO:0005737">
    <property type="term" value="C:cytoplasm"/>
    <property type="evidence" value="ECO:0007669"/>
    <property type="project" value="TreeGrafter"/>
</dbReference>
<dbReference type="InterPro" id="IPR002035">
    <property type="entry name" value="VWF_A"/>
</dbReference>
<name>A0A1I6HMQ6_9RHOB</name>
<sequence>MTRTLLARRLAFLSAAFLAACDAPSTYSEGVLEEPMVSVEAAASAKASPVIAPAPMPEPPARNPGRVRRGVITAGDIDDALNLAAFTRYQAKARQDLKLPMTNLSTPVLAQLRGADGKPAPGVRVTLRKPGAAEPFYEGYSGVDGMISVFPASLGAGQLREVELRAIPDAQGAPMVQRLKTGQRAQVRLPFNGAWAPDFLDLVFVVDTTGSMADELAWLTKELKGLVRQAKRAAPGVDIRYGLVVYRDDGDAYVVKNYGFTKSQSDMQGWLRKQSTGGGGDYPEAAARALASAAAMQWRSGKGERLMIHVADAPEHNNRAKGYLQAARAAADKGVQIFGLGASGVGPEAEYLMRQAAVQTGGRYMFLTDDSGVGYGHMEPTVSCYRVTALSDLVSRVLRSELSGRRIESAPSQIVRQVGSYRNGVCLN</sequence>
<feature type="signal peptide" evidence="4">
    <location>
        <begin position="1"/>
        <end position="19"/>
    </location>
</feature>